<feature type="chain" id="PRO_5046022212" description="Carboxylesterase type B domain-containing protein" evidence="2">
    <location>
        <begin position="18"/>
        <end position="572"/>
    </location>
</feature>
<dbReference type="Pfam" id="PF00135">
    <property type="entry name" value="COesterase"/>
    <property type="match status" value="1"/>
</dbReference>
<reference evidence="4" key="1">
    <citation type="submission" date="2021-12" db="EMBL/GenBank/DDBJ databases">
        <authorList>
            <person name="King R."/>
        </authorList>
    </citation>
    <scope>NUCLEOTIDE SEQUENCE</scope>
</reference>
<keyword evidence="5" id="KW-1185">Reference proteome</keyword>
<dbReference type="Gene3D" id="3.40.50.1820">
    <property type="entry name" value="alpha/beta hydrolase"/>
    <property type="match status" value="1"/>
</dbReference>
<evidence type="ECO:0000256" key="1">
    <source>
        <dbReference type="ARBA" id="ARBA00023180"/>
    </source>
</evidence>
<name>A0ABN8AZL5_CHISP</name>
<gene>
    <name evidence="4" type="ORF">CHILSU_LOCUS5183</name>
</gene>
<dbReference type="InterPro" id="IPR029058">
    <property type="entry name" value="AB_hydrolase_fold"/>
</dbReference>
<dbReference type="InterPro" id="IPR050309">
    <property type="entry name" value="Type-B_Carboxylest/Lipase"/>
</dbReference>
<dbReference type="InterPro" id="IPR002018">
    <property type="entry name" value="CarbesteraseB"/>
</dbReference>
<feature type="domain" description="Carboxylesterase type B" evidence="3">
    <location>
        <begin position="21"/>
        <end position="550"/>
    </location>
</feature>
<proteinExistence type="predicted"/>
<sequence length="572" mass="65757">MFLKCPIILIFLTEISSYTVEVKVKPGKLRGIREETVTDGRHYYAFYGVPYAQSPVGKLRFKDPKPPKKWKTTFDATVEYHGACAQSHLVHKHALFGYEDCLSLNVYSAHIPKEKDEKLQPVAVWIHGYGFAASLSHIFGGDSFLDKNIVFVTVTHRIGVFGFLKSNISSPGGNMGLKDIVMALKWIRKNIKHFGGDKRRITVMGNDSGASFLSLLLMTKYRNMFAKMILQSGTIFAPSMYKRNANLERDRFLRNLQNVGYRDISTAPTKDIILASQKIYTSKEIINFQRPVVPFSPTIDISLNESFLSLSPDEFYNNAKNFNVSKSILLGFNNAESISEIIPFLHNTRYLNYFSPIFKYMIPYSDGCIYNYTTKIYTKIANKIKHYYFKEGISEKSFVNFLRYTTDLRKYPIWKFIQKLISLKTSKIFVYKFSYVGGLNTVKATSLAGTNIKVKGASNGDEICYILRCEPLTDKYIKTNNDTTIQDRKFMTKITEMWANFIRRGDPTLFSQSGNIVWPAMTLKEKNILKLGKDTKLINSKLEDETFSFWEDIYTMYYANYSNCAQNIHEEL</sequence>
<dbReference type="SUPFAM" id="SSF53474">
    <property type="entry name" value="alpha/beta-Hydrolases"/>
    <property type="match status" value="1"/>
</dbReference>
<dbReference type="EMBL" id="OU963895">
    <property type="protein sequence ID" value="CAH0401946.1"/>
    <property type="molecule type" value="Genomic_DNA"/>
</dbReference>
<dbReference type="PANTHER" id="PTHR11559">
    <property type="entry name" value="CARBOXYLESTERASE"/>
    <property type="match status" value="1"/>
</dbReference>
<keyword evidence="2" id="KW-0732">Signal</keyword>
<organism evidence="4 5">
    <name type="scientific">Chilo suppressalis</name>
    <name type="common">Asiatic rice borer moth</name>
    <dbReference type="NCBI Taxonomy" id="168631"/>
    <lineage>
        <taxon>Eukaryota</taxon>
        <taxon>Metazoa</taxon>
        <taxon>Ecdysozoa</taxon>
        <taxon>Arthropoda</taxon>
        <taxon>Hexapoda</taxon>
        <taxon>Insecta</taxon>
        <taxon>Pterygota</taxon>
        <taxon>Neoptera</taxon>
        <taxon>Endopterygota</taxon>
        <taxon>Lepidoptera</taxon>
        <taxon>Glossata</taxon>
        <taxon>Ditrysia</taxon>
        <taxon>Pyraloidea</taxon>
        <taxon>Crambidae</taxon>
        <taxon>Crambinae</taxon>
        <taxon>Chilo</taxon>
    </lineage>
</organism>
<feature type="signal peptide" evidence="2">
    <location>
        <begin position="1"/>
        <end position="17"/>
    </location>
</feature>
<protein>
    <recommendedName>
        <fullName evidence="3">Carboxylesterase type B domain-containing protein</fullName>
    </recommendedName>
</protein>
<evidence type="ECO:0000256" key="2">
    <source>
        <dbReference type="SAM" id="SignalP"/>
    </source>
</evidence>
<evidence type="ECO:0000313" key="4">
    <source>
        <dbReference type="EMBL" id="CAH0401946.1"/>
    </source>
</evidence>
<evidence type="ECO:0000259" key="3">
    <source>
        <dbReference type="Pfam" id="PF00135"/>
    </source>
</evidence>
<accession>A0ABN8AZL5</accession>
<dbReference type="Proteomes" id="UP001153292">
    <property type="component" value="Chromosome 2"/>
</dbReference>
<evidence type="ECO:0000313" key="5">
    <source>
        <dbReference type="Proteomes" id="UP001153292"/>
    </source>
</evidence>
<keyword evidence="1" id="KW-0325">Glycoprotein</keyword>